<accession>A0ABD3DGG3</accession>
<protein>
    <recommendedName>
        <fullName evidence="7">MADS-box domain-containing protein</fullName>
    </recommendedName>
</protein>
<reference evidence="9" key="1">
    <citation type="journal article" date="2024" name="IScience">
        <title>Strigolactones Initiate the Formation of Haustorium-like Structures in Castilleja.</title>
        <authorList>
            <person name="Buerger M."/>
            <person name="Peterson D."/>
            <person name="Chory J."/>
        </authorList>
    </citation>
    <scope>NUCLEOTIDE SEQUENCE [LARGE SCALE GENOMIC DNA]</scope>
</reference>
<keyword evidence="3" id="KW-0238">DNA-binding</keyword>
<feature type="region of interest" description="Disordered" evidence="6">
    <location>
        <begin position="277"/>
        <end position="309"/>
    </location>
</feature>
<dbReference type="PRINTS" id="PR00404">
    <property type="entry name" value="MADSDOMAIN"/>
</dbReference>
<dbReference type="GO" id="GO:0003677">
    <property type="term" value="F:DNA binding"/>
    <property type="evidence" value="ECO:0007669"/>
    <property type="project" value="UniProtKB-KW"/>
</dbReference>
<dbReference type="Gene3D" id="3.40.1810.10">
    <property type="entry name" value="Transcription factor, MADS-box"/>
    <property type="match status" value="1"/>
</dbReference>
<evidence type="ECO:0000313" key="8">
    <source>
        <dbReference type="EMBL" id="KAL3641127.1"/>
    </source>
</evidence>
<sequence>MGRAKLNMELIPKKKSRHTTFKKRKEGLVKKIHEFTTLCDVKACMIIYGPKQEETGLFEPETWPQNTDEVHHIIDIYKSKKKDSNNKTFSLSDFFDDRQRKIEDELNKIRKKNRELKYPTRPECMNFMTEARLRDFAAALGEKADIVRSRIEFLKNKEHVGLRKIESGQLGMHLPAIHHHHSYPTVDHHHNSMMMLLMKDHRSVQFGSSQFGPGHVSGGGGNIHCASYERQVFYEAAGPGRAPVQLGPYYGQPVPYVQMMPYMQTMHLPAFPPEMQFPAKAESGSGYDGGGDGQEDSVTRQYGMTLSYD</sequence>
<dbReference type="PROSITE" id="PS50066">
    <property type="entry name" value="MADS_BOX_2"/>
    <property type="match status" value="1"/>
</dbReference>
<feature type="compositionally biased region" description="Polar residues" evidence="6">
    <location>
        <begin position="299"/>
        <end position="309"/>
    </location>
</feature>
<dbReference type="InterPro" id="IPR002100">
    <property type="entry name" value="TF_MADSbox"/>
</dbReference>
<evidence type="ECO:0000256" key="4">
    <source>
        <dbReference type="ARBA" id="ARBA00023163"/>
    </source>
</evidence>
<evidence type="ECO:0000256" key="5">
    <source>
        <dbReference type="ARBA" id="ARBA00023242"/>
    </source>
</evidence>
<dbReference type="AlphaFoldDB" id="A0ABD3DGG3"/>
<dbReference type="SMART" id="SM00432">
    <property type="entry name" value="MADS"/>
    <property type="match status" value="1"/>
</dbReference>
<keyword evidence="5" id="KW-0539">Nucleus</keyword>
<dbReference type="InterPro" id="IPR036879">
    <property type="entry name" value="TF_MADSbox_sf"/>
</dbReference>
<evidence type="ECO:0000259" key="7">
    <source>
        <dbReference type="PROSITE" id="PS50066"/>
    </source>
</evidence>
<dbReference type="Pfam" id="PF00319">
    <property type="entry name" value="SRF-TF"/>
    <property type="match status" value="1"/>
</dbReference>
<feature type="domain" description="MADS-box" evidence="7">
    <location>
        <begin position="1"/>
        <end position="61"/>
    </location>
</feature>
<keyword evidence="2" id="KW-0805">Transcription regulation</keyword>
<dbReference type="InterPro" id="IPR033897">
    <property type="entry name" value="SRF-like_MADS-box"/>
</dbReference>
<comment type="caution">
    <text evidence="8">The sequence shown here is derived from an EMBL/GenBank/DDBJ whole genome shotgun (WGS) entry which is preliminary data.</text>
</comment>
<dbReference type="Proteomes" id="UP001632038">
    <property type="component" value="Unassembled WGS sequence"/>
</dbReference>
<keyword evidence="9" id="KW-1185">Reference proteome</keyword>
<comment type="subcellular location">
    <subcellularLocation>
        <location evidence="1">Nucleus</location>
    </subcellularLocation>
</comment>
<proteinExistence type="predicted"/>
<dbReference type="PANTHER" id="PTHR11945">
    <property type="entry name" value="MADS BOX PROTEIN"/>
    <property type="match status" value="1"/>
</dbReference>
<evidence type="ECO:0000256" key="3">
    <source>
        <dbReference type="ARBA" id="ARBA00023125"/>
    </source>
</evidence>
<dbReference type="EMBL" id="JAVIJP010000017">
    <property type="protein sequence ID" value="KAL3641127.1"/>
    <property type="molecule type" value="Genomic_DNA"/>
</dbReference>
<dbReference type="SUPFAM" id="SSF55455">
    <property type="entry name" value="SRF-like"/>
    <property type="match status" value="1"/>
</dbReference>
<evidence type="ECO:0000256" key="1">
    <source>
        <dbReference type="ARBA" id="ARBA00004123"/>
    </source>
</evidence>
<dbReference type="GO" id="GO:0005634">
    <property type="term" value="C:nucleus"/>
    <property type="evidence" value="ECO:0007669"/>
    <property type="project" value="UniProtKB-SubCell"/>
</dbReference>
<keyword evidence="4" id="KW-0804">Transcription</keyword>
<evidence type="ECO:0000313" key="9">
    <source>
        <dbReference type="Proteomes" id="UP001632038"/>
    </source>
</evidence>
<dbReference type="CDD" id="cd00266">
    <property type="entry name" value="MADS_SRF_like"/>
    <property type="match status" value="1"/>
</dbReference>
<evidence type="ECO:0000256" key="2">
    <source>
        <dbReference type="ARBA" id="ARBA00023015"/>
    </source>
</evidence>
<organism evidence="8 9">
    <name type="scientific">Castilleja foliolosa</name>
    <dbReference type="NCBI Taxonomy" id="1961234"/>
    <lineage>
        <taxon>Eukaryota</taxon>
        <taxon>Viridiplantae</taxon>
        <taxon>Streptophyta</taxon>
        <taxon>Embryophyta</taxon>
        <taxon>Tracheophyta</taxon>
        <taxon>Spermatophyta</taxon>
        <taxon>Magnoliopsida</taxon>
        <taxon>eudicotyledons</taxon>
        <taxon>Gunneridae</taxon>
        <taxon>Pentapetalae</taxon>
        <taxon>asterids</taxon>
        <taxon>lamiids</taxon>
        <taxon>Lamiales</taxon>
        <taxon>Orobanchaceae</taxon>
        <taxon>Pedicularideae</taxon>
        <taxon>Castillejinae</taxon>
        <taxon>Castilleja</taxon>
    </lineage>
</organism>
<gene>
    <name evidence="8" type="ORF">CASFOL_016095</name>
</gene>
<name>A0ABD3DGG3_9LAMI</name>
<dbReference type="PANTHER" id="PTHR11945:SF176">
    <property type="entry name" value="MADS-BOX TRANSCRIPTION FACTOR FAMILY PROTEIN"/>
    <property type="match status" value="1"/>
</dbReference>
<evidence type="ECO:0000256" key="6">
    <source>
        <dbReference type="SAM" id="MobiDB-lite"/>
    </source>
</evidence>